<evidence type="ECO:0000313" key="5">
    <source>
        <dbReference type="Proteomes" id="UP000198888"/>
    </source>
</evidence>
<dbReference type="STRING" id="1073996.SAMN05444271_12333"/>
<reference evidence="4 5" key="1">
    <citation type="submission" date="2016-10" db="EMBL/GenBank/DDBJ databases">
        <authorList>
            <person name="de Groot N.N."/>
        </authorList>
    </citation>
    <scope>NUCLEOTIDE SEQUENCE [LARGE SCALE GENOMIC DNA]</scope>
    <source>
        <strain evidence="4 5">DSM 22187</strain>
    </source>
</reference>
<dbReference type="RefSeq" id="WP_089673256.1">
    <property type="nucleotide sequence ID" value="NZ_CP024845.1"/>
</dbReference>
<dbReference type="InterPro" id="IPR045582">
    <property type="entry name" value="Trehalase-like_N"/>
</dbReference>
<accession>A0A1H6WJ33</accession>
<dbReference type="Pfam" id="PF19291">
    <property type="entry name" value="TREH_N"/>
    <property type="match status" value="1"/>
</dbReference>
<feature type="domain" description="Trehalase-like N-terminal" evidence="3">
    <location>
        <begin position="5"/>
        <end position="164"/>
    </location>
</feature>
<evidence type="ECO:0000259" key="3">
    <source>
        <dbReference type="Pfam" id="PF19291"/>
    </source>
</evidence>
<proteinExistence type="inferred from homology"/>
<dbReference type="Proteomes" id="UP000198888">
    <property type="component" value="Unassembled WGS sequence"/>
</dbReference>
<dbReference type="Pfam" id="PF00723">
    <property type="entry name" value="Glyco_hydro_15"/>
    <property type="match status" value="1"/>
</dbReference>
<dbReference type="GO" id="GO:0004553">
    <property type="term" value="F:hydrolase activity, hydrolyzing O-glycosyl compounds"/>
    <property type="evidence" value="ECO:0007669"/>
    <property type="project" value="TreeGrafter"/>
</dbReference>
<dbReference type="GO" id="GO:0005975">
    <property type="term" value="P:carbohydrate metabolic process"/>
    <property type="evidence" value="ECO:0007669"/>
    <property type="project" value="InterPro"/>
</dbReference>
<dbReference type="PANTHER" id="PTHR31616">
    <property type="entry name" value="TREHALASE"/>
    <property type="match status" value="1"/>
</dbReference>
<sequence>MTQFKPLDAYGVVGNLETVALIGRDGGIDWLCLPRVDDASVFARLLDGQGGHCTIAPAESFEAAQTYVDRTNVLQTRFSTASGAATVTDFMPVQHRTADDRHRTLYREVTGNAGTVDLAVEFEPRFDYAATMPTLDHTTHGVTATGDGETLTLSGTVPFEISDGSATASLSLQAGESQWFVLGYDQAVRINPDAHRDLRAGVVDYWQEWSHTCSASSCPVAGPWHDLAVRSTLVLKLLIQKAVGTIAAAPTTSLPEAIGGSRNWDYRYNWIRDAAFTVQALAELGHIEEIEAYFELCLAHCGQDTPAEMQPVYGLYGATDLTERTLDHLDGYRDSTPVRVGNSAATQRQLDVYGELVVGVYEAVQYGADLLVDHWVVIRDVADHVCEVWDEPDVGIWEIRGEPEQFVYSKVMCWAALDRAIRFIEEADVGEADIEGPVDHWRETRQTIRDAVLQRGYNDELGSFVRSFEADEQLDAALLRLPQVDFLPADDPRIAGTIEAIRRRLTTEDGLVRRLEGSDGLPGGEARFVVCSFWLVNALAAAGRIEEATDIFERVCQCGRPLGLLAEEVTPEGEQLGNIPQAFSHIGVLTSAMALTTHGGHHYAQKGYPPYSLADQSSTAYPGLRQADDH</sequence>
<dbReference type="PANTHER" id="PTHR31616:SF0">
    <property type="entry name" value="GLUCAN 1,4-ALPHA-GLUCOSIDASE"/>
    <property type="match status" value="1"/>
</dbReference>
<gene>
    <name evidence="4" type="ORF">SAMN05444271_12333</name>
</gene>
<organism evidence="4 5">
    <name type="scientific">Halohasta litchfieldiae</name>
    <dbReference type="NCBI Taxonomy" id="1073996"/>
    <lineage>
        <taxon>Archaea</taxon>
        <taxon>Methanobacteriati</taxon>
        <taxon>Methanobacteriota</taxon>
        <taxon>Stenosarchaea group</taxon>
        <taxon>Halobacteria</taxon>
        <taxon>Halobacteriales</taxon>
        <taxon>Haloferacaceae</taxon>
        <taxon>Halohasta</taxon>
    </lineage>
</organism>
<comment type="similarity">
    <text evidence="1">Belongs to the glycosyl hydrolase 15 family.</text>
</comment>
<evidence type="ECO:0000259" key="2">
    <source>
        <dbReference type="Pfam" id="PF00723"/>
    </source>
</evidence>
<feature type="domain" description="GH15-like" evidence="2">
    <location>
        <begin position="225"/>
        <end position="591"/>
    </location>
</feature>
<evidence type="ECO:0000313" key="4">
    <source>
        <dbReference type="EMBL" id="SEJ12810.1"/>
    </source>
</evidence>
<dbReference type="OrthoDB" id="342562at2157"/>
<dbReference type="InterPro" id="IPR012341">
    <property type="entry name" value="6hp_glycosidase-like_sf"/>
</dbReference>
<name>A0A1H6WJ33_9EURY</name>
<keyword evidence="5" id="KW-1185">Reference proteome</keyword>
<dbReference type="InterPro" id="IPR008928">
    <property type="entry name" value="6-hairpin_glycosidase_sf"/>
</dbReference>
<dbReference type="Gene3D" id="1.50.10.10">
    <property type="match status" value="1"/>
</dbReference>
<dbReference type="EMBL" id="FNYR01000023">
    <property type="protein sequence ID" value="SEJ12810.1"/>
    <property type="molecule type" value="Genomic_DNA"/>
</dbReference>
<dbReference type="GeneID" id="35001058"/>
<dbReference type="InterPro" id="IPR011613">
    <property type="entry name" value="GH15-like"/>
</dbReference>
<protein>
    <submittedName>
        <fullName evidence="4">Glucoamylase (Glucan-1,4-alpha-glucosidase), GH15 family</fullName>
    </submittedName>
</protein>
<dbReference type="SUPFAM" id="SSF48208">
    <property type="entry name" value="Six-hairpin glycosidases"/>
    <property type="match status" value="1"/>
</dbReference>
<dbReference type="AlphaFoldDB" id="A0A1H6WJ33"/>
<evidence type="ECO:0000256" key="1">
    <source>
        <dbReference type="ARBA" id="ARBA00006188"/>
    </source>
</evidence>